<keyword evidence="5" id="KW-0645">Protease</keyword>
<dbReference type="InterPro" id="IPR000834">
    <property type="entry name" value="Peptidase_M14"/>
</dbReference>
<dbReference type="Gene3D" id="3.40.630.10">
    <property type="entry name" value="Zn peptidases"/>
    <property type="match status" value="1"/>
</dbReference>
<dbReference type="CTD" id="9946232"/>
<dbReference type="PANTHER" id="PTHR12756:SF11">
    <property type="entry name" value="CYTOSOLIC CARBOXYPEPTIDASE 1"/>
    <property type="match status" value="1"/>
</dbReference>
<evidence type="ECO:0000259" key="4">
    <source>
        <dbReference type="PROSITE" id="PS52035"/>
    </source>
</evidence>
<accession>A0A1S0UL70</accession>
<dbReference type="OrthoDB" id="10253041at2759"/>
<dbReference type="GO" id="GO:0008270">
    <property type="term" value="F:zinc ion binding"/>
    <property type="evidence" value="ECO:0007669"/>
    <property type="project" value="InterPro"/>
</dbReference>
<feature type="active site" description="Proton donor/acceptor" evidence="3">
    <location>
        <position position="1019"/>
    </location>
</feature>
<dbReference type="GO" id="GO:0004181">
    <property type="term" value="F:metallocarboxypeptidase activity"/>
    <property type="evidence" value="ECO:0007669"/>
    <property type="project" value="InterPro"/>
</dbReference>
<keyword evidence="5" id="KW-0121">Carboxypeptidase</keyword>
<sequence>MPKGDLPTSALNYGCDIQNPLSASVIRLIEMVLKGDNDAKLHEQSQISIKLYSESAAKSVSSYRFLLKGPDQNVNFPTTTFQGVNSRSTDEYLIQLLKAIEVCRNELATSFFCRFLLGFITCCKPSASLVRQRRIIRLDGTNSLIRCFVSFITEVVHCSSIDMLCSLLIMLYVRDKKFCLKVRLDGLIMLFQKKLLLFAKDRKMISVLQLCCCSIRSAQNARIFGRNREFIKNLITAIISGTDVIILARLTEILHVIIKFKNRPIMTILESNDIFTILTKTFQKYFQQQFIASEQATLEICLFTVASLRNLIRLSNHILQFLVNSVLNKRKIVIKYWYCRGLERNRERLLAVGAMEMFNSAISFISNDKEYLDDGSPMGLSIINLKESLLALCMSCLPLRPFPIASSTPPPVIFPLPREIRSSSQQQSHWSRGKKVEEAFLYSVWQDKPAVSSDDDGGDDEDEALFTIASLHDNDKDSSHSVPASFHHRLSLTELTDDYFQYFIEFFQGTAVAGSSPMTTTLGKSRVKNFADLVAKAVKKTRSPSVFIKIAYPATVLPTKLHSILQPLAKVDSKRDLLAKVIAHLRDESSFSARTVYNLDCLISDETQIPASWKTIGNDDENRIGKMDSNNHLLFESRFEGGNLRRAIQISKRHYQLILSPDINQLRPHFQWFFFEVSNNEADVDYIFEIINCFKKTSMFNHGMQPVLFSVTEACRGNPKWVRAGSAICYCRNTFIRSNSRKLNDASAPRHYFSLYFTIRFKYQADVCYIAYHFPYTYSMLQATLERYLLKNGKEGQLYVRNDQLCTSLAGNTVSLVTVTGSGTREQLIGRQIILLCARVHPGENNTSWIMHGIMDFLMSDKEEAVELRDQFVFKLIPMLNVDGVINGSHRCSLAGVDLNRTWDQPSQVLHPVIYHSKAIVQYIVDVLGKKPFLFIDLHGHSNNFNLFLYGNNPDSSWRILDHSLPGRNDFMSLPLLLQQMCDYFSLSNCRFNITKTKESSARITLWRQFGVTRSYTLESTYCGFSCGSLKGYQVNIEHLMEMGRQLCMTFSYLKNYSPSIQRDDEDSE</sequence>
<comment type="similarity">
    <text evidence="2 3">Belongs to the peptidase M14 family.</text>
</comment>
<organism evidence="5">
    <name type="scientific">Loa loa</name>
    <name type="common">Eye worm</name>
    <name type="synonym">Filaria loa</name>
    <dbReference type="NCBI Taxonomy" id="7209"/>
    <lineage>
        <taxon>Eukaryota</taxon>
        <taxon>Metazoa</taxon>
        <taxon>Ecdysozoa</taxon>
        <taxon>Nematoda</taxon>
        <taxon>Chromadorea</taxon>
        <taxon>Rhabditida</taxon>
        <taxon>Spirurina</taxon>
        <taxon>Spiruromorpha</taxon>
        <taxon>Filarioidea</taxon>
        <taxon>Onchocercidae</taxon>
        <taxon>Loa</taxon>
    </lineage>
</organism>
<dbReference type="InterPro" id="IPR040626">
    <property type="entry name" value="Pepdidase_M14_N"/>
</dbReference>
<evidence type="ECO:0000256" key="2">
    <source>
        <dbReference type="ARBA" id="ARBA00005988"/>
    </source>
</evidence>
<dbReference type="PROSITE" id="PS52035">
    <property type="entry name" value="PEPTIDASE_M14"/>
    <property type="match status" value="1"/>
</dbReference>
<evidence type="ECO:0000313" key="5">
    <source>
        <dbReference type="EMBL" id="EJD76221.1"/>
    </source>
</evidence>
<dbReference type="PANTHER" id="PTHR12756">
    <property type="entry name" value="CYTOSOLIC CARBOXYPEPTIDASE"/>
    <property type="match status" value="1"/>
</dbReference>
<dbReference type="Pfam" id="PF00246">
    <property type="entry name" value="Peptidase_M14"/>
    <property type="match status" value="1"/>
</dbReference>
<dbReference type="InterPro" id="IPR050821">
    <property type="entry name" value="Cytosolic_carboxypeptidase"/>
</dbReference>
<dbReference type="OMA" id="PHFQWFF"/>
<evidence type="ECO:0000256" key="3">
    <source>
        <dbReference type="PROSITE-ProRule" id="PRU01379"/>
    </source>
</evidence>
<proteinExistence type="inferred from homology"/>
<dbReference type="KEGG" id="loa:LOAG_16788"/>
<keyword evidence="5" id="KW-0378">Hydrolase</keyword>
<dbReference type="GeneID" id="9946232"/>
<dbReference type="Gene3D" id="2.60.40.3120">
    <property type="match status" value="1"/>
</dbReference>
<gene>
    <name evidence="5" type="ORF">LOAG_16788</name>
</gene>
<dbReference type="RefSeq" id="XP_020307033.1">
    <property type="nucleotide sequence ID" value="XM_020449446.1"/>
</dbReference>
<name>A0A1S0UL70_LOALO</name>
<dbReference type="Pfam" id="PF18027">
    <property type="entry name" value="Pepdidase_M14_N"/>
    <property type="match status" value="1"/>
</dbReference>
<comment type="cofactor">
    <cofactor evidence="1">
        <name>Zn(2+)</name>
        <dbReference type="ChEBI" id="CHEBI:29105"/>
    </cofactor>
</comment>
<dbReference type="InParanoid" id="A0A1S0UL70"/>
<reference evidence="5" key="1">
    <citation type="submission" date="2012-04" db="EMBL/GenBank/DDBJ databases">
        <title>The Genome Sequence of Loa loa.</title>
        <authorList>
            <consortium name="The Broad Institute Genome Sequencing Platform"/>
            <consortium name="Broad Institute Genome Sequencing Center for Infectious Disease"/>
            <person name="Nutman T.B."/>
            <person name="Fink D.L."/>
            <person name="Russ C."/>
            <person name="Young S."/>
            <person name="Zeng Q."/>
            <person name="Gargeya S."/>
            <person name="Alvarado L."/>
            <person name="Berlin A."/>
            <person name="Chapman S.B."/>
            <person name="Chen Z."/>
            <person name="Freedman E."/>
            <person name="Gellesch M."/>
            <person name="Goldberg J."/>
            <person name="Griggs A."/>
            <person name="Gujja S."/>
            <person name="Heilman E.R."/>
            <person name="Heiman D."/>
            <person name="Howarth C."/>
            <person name="Mehta T."/>
            <person name="Neiman D."/>
            <person name="Pearson M."/>
            <person name="Roberts A."/>
            <person name="Saif S."/>
            <person name="Shea T."/>
            <person name="Shenoy N."/>
            <person name="Sisk P."/>
            <person name="Stolte C."/>
            <person name="Sykes S."/>
            <person name="White J."/>
            <person name="Yandava C."/>
            <person name="Haas B."/>
            <person name="Henn M.R."/>
            <person name="Nusbaum C."/>
            <person name="Birren B."/>
        </authorList>
    </citation>
    <scope>NUCLEOTIDE SEQUENCE [LARGE SCALE GENOMIC DNA]</scope>
</reference>
<dbReference type="AlphaFoldDB" id="A0A1S0UL70"/>
<feature type="domain" description="Peptidase M14" evidence="4">
    <location>
        <begin position="774"/>
        <end position="1055"/>
    </location>
</feature>
<evidence type="ECO:0000256" key="1">
    <source>
        <dbReference type="ARBA" id="ARBA00001947"/>
    </source>
</evidence>
<dbReference type="GO" id="GO:0006508">
    <property type="term" value="P:proteolysis"/>
    <property type="evidence" value="ECO:0007669"/>
    <property type="project" value="InterPro"/>
</dbReference>
<dbReference type="SUPFAM" id="SSF53187">
    <property type="entry name" value="Zn-dependent exopeptidases"/>
    <property type="match status" value="1"/>
</dbReference>
<dbReference type="EMBL" id="JH712084">
    <property type="protein sequence ID" value="EJD76221.1"/>
    <property type="molecule type" value="Genomic_DNA"/>
</dbReference>
<protein>
    <submittedName>
        <fullName evidence="5">Zinc carboxypeptidase</fullName>
    </submittedName>
</protein>